<dbReference type="PANTHER" id="PTHR10961">
    <property type="entry name" value="PEROXISOMAL SARCOSINE OXIDASE"/>
    <property type="match status" value="1"/>
</dbReference>
<dbReference type="InterPro" id="IPR045170">
    <property type="entry name" value="MTOX"/>
</dbReference>
<dbReference type="PANTHER" id="PTHR10961:SF7">
    <property type="entry name" value="FAD DEPENDENT OXIDOREDUCTASE DOMAIN-CONTAINING PROTEIN"/>
    <property type="match status" value="1"/>
</dbReference>
<accession>A0A8J3L502</accession>
<keyword evidence="3" id="KW-0274">FAD</keyword>
<evidence type="ECO:0000256" key="1">
    <source>
        <dbReference type="ARBA" id="ARBA00001974"/>
    </source>
</evidence>
<dbReference type="GO" id="GO:0008115">
    <property type="term" value="F:sarcosine oxidase activity"/>
    <property type="evidence" value="ECO:0007669"/>
    <property type="project" value="TreeGrafter"/>
</dbReference>
<dbReference type="Gene3D" id="3.30.9.10">
    <property type="entry name" value="D-Amino Acid Oxidase, subunit A, domain 2"/>
    <property type="match status" value="1"/>
</dbReference>
<evidence type="ECO:0000256" key="3">
    <source>
        <dbReference type="ARBA" id="ARBA00022827"/>
    </source>
</evidence>
<evidence type="ECO:0000256" key="2">
    <source>
        <dbReference type="ARBA" id="ARBA00022630"/>
    </source>
</evidence>
<comment type="caution">
    <text evidence="6">The sequence shown here is derived from an EMBL/GenBank/DDBJ whole genome shotgun (WGS) entry which is preliminary data.</text>
</comment>
<keyword evidence="4" id="KW-0560">Oxidoreductase</keyword>
<evidence type="ECO:0000313" key="7">
    <source>
        <dbReference type="Proteomes" id="UP000660339"/>
    </source>
</evidence>
<dbReference type="SUPFAM" id="SSF51905">
    <property type="entry name" value="FAD/NAD(P)-binding domain"/>
    <property type="match status" value="1"/>
</dbReference>
<dbReference type="AlphaFoldDB" id="A0A8J3L502"/>
<organism evidence="6 7">
    <name type="scientific">Catellatospora methionotrophica</name>
    <dbReference type="NCBI Taxonomy" id="121620"/>
    <lineage>
        <taxon>Bacteria</taxon>
        <taxon>Bacillati</taxon>
        <taxon>Actinomycetota</taxon>
        <taxon>Actinomycetes</taxon>
        <taxon>Micromonosporales</taxon>
        <taxon>Micromonosporaceae</taxon>
        <taxon>Catellatospora</taxon>
    </lineage>
</organism>
<gene>
    <name evidence="6" type="ORF">Cme02nite_28790</name>
</gene>
<dbReference type="InterPro" id="IPR036188">
    <property type="entry name" value="FAD/NAD-bd_sf"/>
</dbReference>
<evidence type="ECO:0000259" key="5">
    <source>
        <dbReference type="Pfam" id="PF01266"/>
    </source>
</evidence>
<keyword evidence="2" id="KW-0285">Flavoprotein</keyword>
<keyword evidence="7" id="KW-1185">Reference proteome</keyword>
<evidence type="ECO:0000313" key="6">
    <source>
        <dbReference type="EMBL" id="GIG14547.1"/>
    </source>
</evidence>
<dbReference type="Proteomes" id="UP000660339">
    <property type="component" value="Unassembled WGS sequence"/>
</dbReference>
<dbReference type="EMBL" id="BONJ01000014">
    <property type="protein sequence ID" value="GIG14547.1"/>
    <property type="molecule type" value="Genomic_DNA"/>
</dbReference>
<dbReference type="InterPro" id="IPR006076">
    <property type="entry name" value="FAD-dep_OxRdtase"/>
</dbReference>
<reference evidence="6" key="1">
    <citation type="submission" date="2021-01" db="EMBL/GenBank/DDBJ databases">
        <title>Whole genome shotgun sequence of Catellatospora methionotrophica NBRC 14553.</title>
        <authorList>
            <person name="Komaki H."/>
            <person name="Tamura T."/>
        </authorList>
    </citation>
    <scope>NUCLEOTIDE SEQUENCE</scope>
    <source>
        <strain evidence="6">NBRC 14553</strain>
    </source>
</reference>
<dbReference type="Pfam" id="PF01266">
    <property type="entry name" value="DAO"/>
    <property type="match status" value="1"/>
</dbReference>
<dbReference type="Gene3D" id="3.50.50.60">
    <property type="entry name" value="FAD/NAD(P)-binding domain"/>
    <property type="match status" value="1"/>
</dbReference>
<protein>
    <recommendedName>
        <fullName evidence="5">FAD dependent oxidoreductase domain-containing protein</fullName>
    </recommendedName>
</protein>
<sequence>MMTAVDVAVIGLGVYGSAVADALARCGRRVLAVEQSGADEVGGASQGPVRMLRTHDPDRPELDGLARRAARQWRALSAAQPSPLLRAVAGVFVRPPAARPLLAASGRPSLGSRDRSLPAGHPLRLPLAVPAGWEVAGSRGCGLLDARAAVLALRERARAHGATLLFGRRAELATRAPEEPVRISVGDRRVTAARLLICVGAWSTGLPAWARVPGLRVEPTYMQVATFAEAALGGSAYYVFGHGDERFCAIPLTSGGLQFGHFAQPAAASSPPDRAEASWRRDAAALARFVPDLGPALTRSTVAGCYSTPPGGAFTLRWASPYAATLVACSGVGFKYAPAVAELVVAALDQRLARRPGLRVEAAR</sequence>
<dbReference type="GO" id="GO:0050660">
    <property type="term" value="F:flavin adenine dinucleotide binding"/>
    <property type="evidence" value="ECO:0007669"/>
    <property type="project" value="InterPro"/>
</dbReference>
<comment type="cofactor">
    <cofactor evidence="1">
        <name>FAD</name>
        <dbReference type="ChEBI" id="CHEBI:57692"/>
    </cofactor>
</comment>
<feature type="domain" description="FAD dependent oxidoreductase" evidence="5">
    <location>
        <begin position="6"/>
        <end position="346"/>
    </location>
</feature>
<evidence type="ECO:0000256" key="4">
    <source>
        <dbReference type="ARBA" id="ARBA00023002"/>
    </source>
</evidence>
<name>A0A8J3L502_9ACTN</name>
<proteinExistence type="predicted"/>